<dbReference type="Proteomes" id="UP000189703">
    <property type="component" value="Unplaced"/>
</dbReference>
<dbReference type="KEGG" id="nnu:104593281"/>
<dbReference type="eggNOG" id="KOG4197">
    <property type="taxonomic scope" value="Eukaryota"/>
</dbReference>
<organism evidence="3 4">
    <name type="scientific">Nelumbo nucifera</name>
    <name type="common">Sacred lotus</name>
    <dbReference type="NCBI Taxonomy" id="4432"/>
    <lineage>
        <taxon>Eukaryota</taxon>
        <taxon>Viridiplantae</taxon>
        <taxon>Streptophyta</taxon>
        <taxon>Embryophyta</taxon>
        <taxon>Tracheophyta</taxon>
        <taxon>Spermatophyta</taxon>
        <taxon>Magnoliopsida</taxon>
        <taxon>Proteales</taxon>
        <taxon>Nelumbonaceae</taxon>
        <taxon>Nelumbo</taxon>
    </lineage>
</organism>
<dbReference type="GO" id="GO:0009451">
    <property type="term" value="P:RNA modification"/>
    <property type="evidence" value="ECO:0007669"/>
    <property type="project" value="InterPro"/>
</dbReference>
<dbReference type="InParanoid" id="A0A1U7ZSU2"/>
<dbReference type="PROSITE" id="PS51375">
    <property type="entry name" value="PPR"/>
    <property type="match status" value="4"/>
</dbReference>
<dbReference type="AlphaFoldDB" id="A0A1U7ZSU2"/>
<accession>A0A1U7ZSU2</accession>
<dbReference type="NCBIfam" id="TIGR00756">
    <property type="entry name" value="PPR"/>
    <property type="match status" value="4"/>
</dbReference>
<gene>
    <name evidence="4" type="primary">LOC104593281</name>
</gene>
<dbReference type="PANTHER" id="PTHR47926:SF537">
    <property type="entry name" value="PENTACOTRIPEPTIDE-REPEAT REGION OF PRORP DOMAIN-CONTAINING PROTEIN"/>
    <property type="match status" value="1"/>
</dbReference>
<proteinExistence type="predicted"/>
<dbReference type="InterPro" id="IPR046848">
    <property type="entry name" value="E_motif"/>
</dbReference>
<feature type="repeat" description="PPR" evidence="2">
    <location>
        <begin position="197"/>
        <end position="227"/>
    </location>
</feature>
<dbReference type="Pfam" id="PF20431">
    <property type="entry name" value="E_motif"/>
    <property type="match status" value="1"/>
</dbReference>
<dbReference type="GO" id="GO:0003723">
    <property type="term" value="F:RNA binding"/>
    <property type="evidence" value="ECO:0007669"/>
    <property type="project" value="InterPro"/>
</dbReference>
<keyword evidence="1" id="KW-0677">Repeat</keyword>
<dbReference type="InterPro" id="IPR011990">
    <property type="entry name" value="TPR-like_helical_dom_sf"/>
</dbReference>
<dbReference type="Pfam" id="PF13041">
    <property type="entry name" value="PPR_2"/>
    <property type="match status" value="2"/>
</dbReference>
<dbReference type="GeneID" id="104593281"/>
<dbReference type="Gene3D" id="1.25.40.10">
    <property type="entry name" value="Tetratricopeptide repeat domain"/>
    <property type="match status" value="3"/>
</dbReference>
<feature type="repeat" description="PPR" evidence="2">
    <location>
        <begin position="96"/>
        <end position="130"/>
    </location>
</feature>
<evidence type="ECO:0000256" key="1">
    <source>
        <dbReference type="ARBA" id="ARBA00022737"/>
    </source>
</evidence>
<dbReference type="OMA" id="AFACRIH"/>
<reference evidence="4" key="1">
    <citation type="submission" date="2025-08" db="UniProtKB">
        <authorList>
            <consortium name="RefSeq"/>
        </authorList>
    </citation>
    <scope>IDENTIFICATION</scope>
</reference>
<protein>
    <submittedName>
        <fullName evidence="4">Pentatricopeptide repeat-containing protein At5g59200, chloroplastic</fullName>
    </submittedName>
</protein>
<dbReference type="RefSeq" id="XP_010251341.1">
    <property type="nucleotide sequence ID" value="XM_010253039.1"/>
</dbReference>
<evidence type="ECO:0000256" key="2">
    <source>
        <dbReference type="PROSITE-ProRule" id="PRU00708"/>
    </source>
</evidence>
<sequence length="695" mass="77907">MASSLMFIPRPPPRTPVVQNRTNRSSIYTTQQLENQAFSLLQSCTTFKQMTEIHARIIRNSIHHNNFVATKFVSACFSFNNPSYATRVFEQVPDPNQFLWNNMIRGFVHVGLHEDALIFYYKMINHGSLPNNFTYPFVLKACSELLALEEGKVLHGHILKLGLSSDVYVQTSLLDMYGSSGGILAARQVFDRMTDRDVVAWNAILASYVRYGLVEAANELFDSMPIRNVSSWTTMISGYVEVGYSREALDFFHRMQAVGVEPDKMAIVTVLSAIADLGLLDVGIRIHDYVESNRIDIDAFLGTALIDMYAKCGSIGNAQEVFEGINSKTISCYNAMISGFAAHGMGKQSIEVFRDAQRTGIGIDDITMIGVLTACSHSGLVDMGRMYFNLMKKDYGIEPKMEHYGCMVDLLGRAGRFDEAMKIVESIEADLVILGTLAFACRIHGNMELGEKIARRISELDPTNSAFLVLKSNIYAADGRWEEAAGVRRLMKSSGIKKIPGCSWIEVNNVVHEFIAGDDSHPCLEEVYSSLTDLSEHIKYISNEAWHAEEIISYLVLETDSSVCCNARLPEEKTLDVGKIVRDDLNMYQRASQSRSPEKRYQKQEIAPANNPAWAFWEVLHHVEWEICPIFTFMYIGSSSFISLSDERICFLYPTSTVSSTGLPSCSFVILKLLGALLHISELDNDTERNTEHLP</sequence>
<dbReference type="FunFam" id="1.25.40.10:FF:001095">
    <property type="entry name" value="Pentatricopeptide repeat-containing protein At2g34400"/>
    <property type="match status" value="1"/>
</dbReference>
<feature type="repeat" description="PPR" evidence="2">
    <location>
        <begin position="329"/>
        <end position="363"/>
    </location>
</feature>
<evidence type="ECO:0000313" key="3">
    <source>
        <dbReference type="Proteomes" id="UP000189703"/>
    </source>
</evidence>
<dbReference type="InterPro" id="IPR002885">
    <property type="entry name" value="PPR_rpt"/>
</dbReference>
<dbReference type="FunFam" id="1.25.40.10:FF:000348">
    <property type="entry name" value="Pentatricopeptide repeat-containing protein chloroplastic"/>
    <property type="match status" value="1"/>
</dbReference>
<dbReference type="OrthoDB" id="185373at2759"/>
<name>A0A1U7ZSU2_NELNU</name>
<dbReference type="Pfam" id="PF01535">
    <property type="entry name" value="PPR"/>
    <property type="match status" value="5"/>
</dbReference>
<dbReference type="SUPFAM" id="SSF48452">
    <property type="entry name" value="TPR-like"/>
    <property type="match status" value="1"/>
</dbReference>
<feature type="repeat" description="PPR" evidence="2">
    <location>
        <begin position="228"/>
        <end position="262"/>
    </location>
</feature>
<dbReference type="PANTHER" id="PTHR47926">
    <property type="entry name" value="PENTATRICOPEPTIDE REPEAT-CONTAINING PROTEIN"/>
    <property type="match status" value="1"/>
</dbReference>
<dbReference type="FunFam" id="1.25.40.10:FF:000184">
    <property type="entry name" value="Pentatricopeptide repeat-containing protein, chloroplastic"/>
    <property type="match status" value="1"/>
</dbReference>
<evidence type="ECO:0000313" key="4">
    <source>
        <dbReference type="RefSeq" id="XP_010251341.1"/>
    </source>
</evidence>
<dbReference type="InterPro" id="IPR046960">
    <property type="entry name" value="PPR_At4g14850-like_plant"/>
</dbReference>
<keyword evidence="3" id="KW-1185">Reference proteome</keyword>